<comment type="caution">
    <text evidence="1">The sequence shown here is derived from an EMBL/GenBank/DDBJ whole genome shotgun (WGS) entry which is preliminary data.</text>
</comment>
<reference evidence="1 2" key="1">
    <citation type="submission" date="2023-02" db="EMBL/GenBank/DDBJ databases">
        <title>LHISI_Scaffold_Assembly.</title>
        <authorList>
            <person name="Stuart O.P."/>
            <person name="Cleave R."/>
            <person name="Magrath M.J.L."/>
            <person name="Mikheyev A.S."/>
        </authorList>
    </citation>
    <scope>NUCLEOTIDE SEQUENCE [LARGE SCALE GENOMIC DNA]</scope>
    <source>
        <strain evidence="1">Daus_M_001</strain>
        <tissue evidence="1">Leg muscle</tissue>
    </source>
</reference>
<name>A0ABQ9GJZ0_9NEOP</name>
<protein>
    <submittedName>
        <fullName evidence="1">Uncharacterized protein</fullName>
    </submittedName>
</protein>
<dbReference type="EMBL" id="JARBHB010000011">
    <property type="protein sequence ID" value="KAJ8872335.1"/>
    <property type="molecule type" value="Genomic_DNA"/>
</dbReference>
<gene>
    <name evidence="1" type="ORF">PR048_025939</name>
</gene>
<organism evidence="1 2">
    <name type="scientific">Dryococelus australis</name>
    <dbReference type="NCBI Taxonomy" id="614101"/>
    <lineage>
        <taxon>Eukaryota</taxon>
        <taxon>Metazoa</taxon>
        <taxon>Ecdysozoa</taxon>
        <taxon>Arthropoda</taxon>
        <taxon>Hexapoda</taxon>
        <taxon>Insecta</taxon>
        <taxon>Pterygota</taxon>
        <taxon>Neoptera</taxon>
        <taxon>Polyneoptera</taxon>
        <taxon>Phasmatodea</taxon>
        <taxon>Verophasmatodea</taxon>
        <taxon>Anareolatae</taxon>
        <taxon>Phasmatidae</taxon>
        <taxon>Eurycanthinae</taxon>
        <taxon>Dryococelus</taxon>
    </lineage>
</organism>
<proteinExistence type="predicted"/>
<dbReference type="Proteomes" id="UP001159363">
    <property type="component" value="Chromosome 10"/>
</dbReference>
<evidence type="ECO:0000313" key="1">
    <source>
        <dbReference type="EMBL" id="KAJ8872335.1"/>
    </source>
</evidence>
<keyword evidence="2" id="KW-1185">Reference proteome</keyword>
<evidence type="ECO:0000313" key="2">
    <source>
        <dbReference type="Proteomes" id="UP001159363"/>
    </source>
</evidence>
<sequence length="590" mass="66576">MRLERESQKQSSDTNKTPYDRVKLCRERKNIKGSERVNLMEDRKTKGDCKTYVFAILNLVTLHADVTVQAINFTSLLFLCGTRNITDGGSLFRHVGVVVSGSSGYCDSSSHNTCHTLMSLRYGNCLRVPDDSQYVILYRMCWHCLRVRAHIATAERSVCDLHENSGGSCNKGPIFLNTLRSARVCWRLRQIRSESLISTSSTTPVLLVSALELTVVLLVHTTPDTILYPTVFVIGRERGGAVVTHWTRIREDPGSIPGPSWYQPAMISEITPGEYWDGVPNIRPWPIHSHSLRNRSSMRNLHVILQRRPLPATHRPLRDLPRSTYRKGRTEEGGVRFADVDCQRQGLRVSSWLLPREILAQRRGATCECAGAFTPSRHHRALDITEMKLPLITPTPNSAWMGRRIPNNNFTKGDPPAEQQLSPHVREHQRKLFRRHLIPDYPKSLRDYLQGRFVCWWRGFHLAARNEYIRNPRQRGRGGVVVRLLASHLGKPRSIPGEVAPGYSRVGIMVGDAAGRRVSSGISRLPPPPPLPRPCILAPRFTLIGSQDLDVKSRPNLYLRSSILASHSPAKAKLFDVHSSKLDVRPSSRA</sequence>
<accession>A0ABQ9GJZ0</accession>